<keyword evidence="5" id="KW-0969">Cilium</keyword>
<feature type="domain" description="IF140 C-terminal TPR" evidence="10">
    <location>
        <begin position="1182"/>
        <end position="1302"/>
    </location>
</feature>
<dbReference type="InterPro" id="IPR056156">
    <property type="entry name" value="TPR_IF140_C"/>
</dbReference>
<keyword evidence="13" id="KW-1185">Reference proteome</keyword>
<evidence type="ECO:0000259" key="9">
    <source>
        <dbReference type="Pfam" id="PF23385"/>
    </source>
</evidence>
<evidence type="ECO:0000256" key="3">
    <source>
        <dbReference type="ARBA" id="ARBA00022737"/>
    </source>
</evidence>
<evidence type="ECO:0000259" key="8">
    <source>
        <dbReference type="Pfam" id="PF23383"/>
    </source>
</evidence>
<dbReference type="InterPro" id="IPR001680">
    <property type="entry name" value="WD40_rpt"/>
</dbReference>
<evidence type="ECO:0000256" key="4">
    <source>
        <dbReference type="ARBA" id="ARBA00022803"/>
    </source>
</evidence>
<dbReference type="Pfam" id="PF23385">
    <property type="entry name" value="Beta-prop_IFT140_2nd"/>
    <property type="match status" value="1"/>
</dbReference>
<organism evidence="12 13">
    <name type="scientific">Batrachochytrium salamandrivorans</name>
    <dbReference type="NCBI Taxonomy" id="1357716"/>
    <lineage>
        <taxon>Eukaryota</taxon>
        <taxon>Fungi</taxon>
        <taxon>Fungi incertae sedis</taxon>
        <taxon>Chytridiomycota</taxon>
        <taxon>Chytridiomycota incertae sedis</taxon>
        <taxon>Chytridiomycetes</taxon>
        <taxon>Rhizophydiales</taxon>
        <taxon>Rhizophydiales incertae sedis</taxon>
        <taxon>Batrachochytrium</taxon>
    </lineage>
</organism>
<keyword evidence="3" id="KW-0677">Repeat</keyword>
<comment type="subcellular location">
    <subcellularLocation>
        <location evidence="1">Cell projection</location>
        <location evidence="1">Cilium</location>
    </subcellularLocation>
</comment>
<dbReference type="SUPFAM" id="SSF82171">
    <property type="entry name" value="DPP6 N-terminal domain-like"/>
    <property type="match status" value="1"/>
</dbReference>
<dbReference type="InterPro" id="IPR011990">
    <property type="entry name" value="TPR-like_helical_dom_sf"/>
</dbReference>
<dbReference type="PANTHER" id="PTHR15722">
    <property type="entry name" value="IFT140/172-RELATED"/>
    <property type="match status" value="1"/>
</dbReference>
<evidence type="ECO:0000256" key="7">
    <source>
        <dbReference type="PROSITE-ProRule" id="PRU00221"/>
    </source>
</evidence>
<evidence type="ECO:0000256" key="1">
    <source>
        <dbReference type="ARBA" id="ARBA00004138"/>
    </source>
</evidence>
<feature type="domain" description="IFT140 second beta-propeller" evidence="9">
    <location>
        <begin position="374"/>
        <end position="572"/>
    </location>
</feature>
<dbReference type="PANTHER" id="PTHR15722:SF7">
    <property type="entry name" value="INTRAFLAGELLAR TRANSPORT PROTEIN 140 HOMOLOG"/>
    <property type="match status" value="1"/>
</dbReference>
<dbReference type="Gene3D" id="2.130.10.10">
    <property type="entry name" value="YVTN repeat-like/Quinoprotein amine dehydrogenase"/>
    <property type="match status" value="2"/>
</dbReference>
<sequence>MWVAEKQINGQVQDASLHASASLLALTLCDGQVQIYDDEGIRFEELSLKKDTAPTKIVWHPTKKYLAIAWNGGTVGLWCLDAESALREGKVHQCRIICLEWNPPGNRIISGDEDGGIVVWKVDARGRLSTMSQYRLKGQITCCVFRLSSADSHDPRHLEKESPPFFLASNSGSIYYADDIGRCTEVTKTGTNIVSLFLSEVSDSLTVLSDDLTLVRFSLSSEGKMTQESLVKLSGGLNSTRIDLISAWIEPDVLAMSIGGGPVRIWNASNEETYTLDRPEFGTPVYSSFKFNSHLKIMAVGSENGVVILWQSTPSNKVTENSQLWEPLYTFDLGGGGIMSFSWGIHDRTLAVKKASGVQIILQKNLCHSTAGFKLTAVQLGSDTIMIDRHTDTPLRITTEERIKDIRISKELLAIFTGKGIELHKLDNISTTTQKMHSLPQFVASKSGIFSINSKSLFVAENSRIDMFTHQGLLKNTLLTFLEDGDIMHMVATDQAIVLITRNHSLIFFDVGGREPCLISSKSLLSVLKNDVITSFSANCTLSMIAITVRSAPSVLKIYGKDSGNFMEYSFPEAQISRVLWDTNEKRSIVCELNSDLIQKRQVASLFATVETGIILKDIEPIPENCEKIIGASIPYFIYMLKSGLQVTHKSNLLLIPACEYLGVENETATTIKAITDFCFHLSSGNIDEAVKFIKIIKNQSIWENMAKICFKLGRISLAKLCLGKLKNAKALRTMSFRGPNDRNDTTEQAYLTSAHLGLYDEASEICSKMSRFDLQSELYQCIGQWEKAIEITSSKDRSSLPAVFHNLGNYLQEIGDQSGAIAAYEKSNTAKTHIPRMLLDKPTDLLSYIDYSSDMPLKVWWAQNAESHGDFETASRYYSEANDFLSIARVSCLSGNTDKAIKLADDHPDCAAVAYYLGRHFEGEGKISSAITYYSRAGSFSSAIRLAKENKIEKDLMHLALQSTPKVMNEVARYFESNGQPQKAIPLYNKTGNISRALDICYSTKDMEMLFTIVPLLDPNQDMNELRKAADFMIESGDTEKAIQLFLLIHNYDEILSICQSRQVALTEEIIDKIHLDGTFSASQAKSLHLRMAEICFAQGSHQLACKQYTLAGDRLRAMGSLLKSGDKEKIIFFANVSGPKQPDIYVITANYLQSLNWREDTVVLKAIIQFYTKAKAHIALATFYHSCALIEIDEFQNYEKAIGALKEAEKCHSRVDQPSVSDKDAHENIQRQIHYIQIFLEAQQCAKNQDLSDFEHICTSMLNEPDIDSSVRCGDIYGLLIETLYTHGSFDQARKYLGELITQHPDVVVDSYVDRVIVHTLGGVSNENPQNSNDDSVEEDF</sequence>
<reference evidence="12 13" key="1">
    <citation type="submission" date="2021-02" db="EMBL/GenBank/DDBJ databases">
        <title>Variation within the Batrachochytrium salamandrivorans European outbreak.</title>
        <authorList>
            <person name="Kelly M."/>
            <person name="Pasmans F."/>
            <person name="Shea T.P."/>
            <person name="Munoz J.F."/>
            <person name="Carranza S."/>
            <person name="Cuomo C.A."/>
            <person name="Martel A."/>
        </authorList>
    </citation>
    <scope>NUCLEOTIDE SEQUENCE [LARGE SCALE GENOMIC DNA]</scope>
    <source>
        <strain evidence="12 13">AMFP18/2</strain>
    </source>
</reference>
<dbReference type="Pfam" id="PF23383">
    <property type="entry name" value="Beta-prop_IFT140_1st"/>
    <property type="match status" value="1"/>
</dbReference>
<dbReference type="Pfam" id="PF24760">
    <property type="entry name" value="TPR_IF140_C"/>
    <property type="match status" value="1"/>
</dbReference>
<evidence type="ECO:0008006" key="14">
    <source>
        <dbReference type="Google" id="ProtNLM"/>
    </source>
</evidence>
<evidence type="ECO:0000313" key="13">
    <source>
        <dbReference type="Proteomes" id="UP001648503"/>
    </source>
</evidence>
<gene>
    <name evidence="12" type="ORF">BASA50_001045</name>
</gene>
<dbReference type="Gene3D" id="1.25.40.10">
    <property type="entry name" value="Tetratricopeptide repeat domain"/>
    <property type="match status" value="2"/>
</dbReference>
<name>A0ABQ8ESR4_9FUNG</name>
<evidence type="ECO:0000256" key="5">
    <source>
        <dbReference type="ARBA" id="ARBA00023069"/>
    </source>
</evidence>
<dbReference type="InterPro" id="IPR056168">
    <property type="entry name" value="TPR_IF140/IFT172/WDR19"/>
</dbReference>
<dbReference type="SMART" id="SM00320">
    <property type="entry name" value="WD40"/>
    <property type="match status" value="4"/>
</dbReference>
<comment type="caution">
    <text evidence="12">The sequence shown here is derived from an EMBL/GenBank/DDBJ whole genome shotgun (WGS) entry which is preliminary data.</text>
</comment>
<keyword evidence="4" id="KW-0802">TPR repeat</keyword>
<accession>A0ABQ8ESR4</accession>
<proteinExistence type="predicted"/>
<dbReference type="InterPro" id="IPR056155">
    <property type="entry name" value="Beta-prop_IFT140_2nd"/>
</dbReference>
<evidence type="ECO:0000313" key="12">
    <source>
        <dbReference type="EMBL" id="KAH6585710.1"/>
    </source>
</evidence>
<evidence type="ECO:0000256" key="6">
    <source>
        <dbReference type="ARBA" id="ARBA00023273"/>
    </source>
</evidence>
<evidence type="ECO:0000259" key="11">
    <source>
        <dbReference type="Pfam" id="PF24762"/>
    </source>
</evidence>
<dbReference type="PROSITE" id="PS50294">
    <property type="entry name" value="WD_REPEATS_REGION"/>
    <property type="match status" value="1"/>
</dbReference>
<dbReference type="PROSITE" id="PS50082">
    <property type="entry name" value="WD_REPEATS_2"/>
    <property type="match status" value="1"/>
</dbReference>
<keyword evidence="6" id="KW-0966">Cell projection</keyword>
<feature type="domain" description="IF140/IFT172/WDR19 TPR" evidence="11">
    <location>
        <begin position="685"/>
        <end position="1172"/>
    </location>
</feature>
<dbReference type="SUPFAM" id="SSF48452">
    <property type="entry name" value="TPR-like"/>
    <property type="match status" value="2"/>
</dbReference>
<evidence type="ECO:0000256" key="2">
    <source>
        <dbReference type="ARBA" id="ARBA00022574"/>
    </source>
</evidence>
<dbReference type="InterPro" id="IPR015943">
    <property type="entry name" value="WD40/YVTN_repeat-like_dom_sf"/>
</dbReference>
<dbReference type="InterPro" id="IPR036322">
    <property type="entry name" value="WD40_repeat_dom_sf"/>
</dbReference>
<dbReference type="EMBL" id="JAFCIX010000579">
    <property type="protein sequence ID" value="KAH6585710.1"/>
    <property type="molecule type" value="Genomic_DNA"/>
</dbReference>
<protein>
    <recommendedName>
        <fullName evidence="14">Anaphase-promoting complex subunit 4 WD40 domain-containing protein</fullName>
    </recommendedName>
</protein>
<evidence type="ECO:0000259" key="10">
    <source>
        <dbReference type="Pfam" id="PF24760"/>
    </source>
</evidence>
<feature type="domain" description="IFT140 first beta-propeller" evidence="8">
    <location>
        <begin position="9"/>
        <end position="160"/>
    </location>
</feature>
<dbReference type="Pfam" id="PF24762">
    <property type="entry name" value="TPR_IF140-IFT172"/>
    <property type="match status" value="1"/>
</dbReference>
<dbReference type="Proteomes" id="UP001648503">
    <property type="component" value="Unassembled WGS sequence"/>
</dbReference>
<feature type="repeat" description="WD" evidence="7">
    <location>
        <begin position="89"/>
        <end position="130"/>
    </location>
</feature>
<dbReference type="SUPFAM" id="SSF50978">
    <property type="entry name" value="WD40 repeat-like"/>
    <property type="match status" value="1"/>
</dbReference>
<dbReference type="InterPro" id="IPR056154">
    <property type="entry name" value="Beta-prop_IFT140_1st"/>
</dbReference>
<keyword evidence="2 7" id="KW-0853">WD repeat</keyword>